<keyword evidence="10" id="KW-1185">Reference proteome</keyword>
<evidence type="ECO:0000256" key="1">
    <source>
        <dbReference type="ARBA" id="ARBA00004241"/>
    </source>
</evidence>
<organism evidence="9 10">
    <name type="scientific">Avibacterium paragallinarum</name>
    <name type="common">Haemophilus gallinarum</name>
    <dbReference type="NCBI Taxonomy" id="728"/>
    <lineage>
        <taxon>Bacteria</taxon>
        <taxon>Pseudomonadati</taxon>
        <taxon>Pseudomonadota</taxon>
        <taxon>Gammaproteobacteria</taxon>
        <taxon>Pasteurellales</taxon>
        <taxon>Pasteurellaceae</taxon>
        <taxon>Avibacterium</taxon>
    </lineage>
</organism>
<sequence>MKDTDATNLGQVKSMISGSESRLNSKIDKTDRKLRAGVAGATAIASIPQATMPGRGLVGLGVASYGGQNAVAVGYSRISDNNKVIIKLNAGTNSQGDYSVGAGIGYQW</sequence>
<dbReference type="Gene3D" id="3.30.1300.30">
    <property type="entry name" value="GSPII I/J protein-like"/>
    <property type="match status" value="1"/>
</dbReference>
<evidence type="ECO:0000256" key="4">
    <source>
        <dbReference type="ARBA" id="ARBA00022692"/>
    </source>
</evidence>
<comment type="caution">
    <text evidence="9">The sequence shown here is derived from an EMBL/GenBank/DDBJ whole genome shotgun (WGS) entry which is preliminary data.</text>
</comment>
<evidence type="ECO:0000256" key="6">
    <source>
        <dbReference type="ARBA" id="ARBA00023136"/>
    </source>
</evidence>
<evidence type="ECO:0000256" key="3">
    <source>
        <dbReference type="ARBA" id="ARBA00022452"/>
    </source>
</evidence>
<name>A0ABU7QQJ9_AVIPA</name>
<dbReference type="InterPro" id="IPR005594">
    <property type="entry name" value="YadA_C"/>
</dbReference>
<dbReference type="SUPFAM" id="SSF54523">
    <property type="entry name" value="Pili subunits"/>
    <property type="match status" value="1"/>
</dbReference>
<evidence type="ECO:0000313" key="9">
    <source>
        <dbReference type="EMBL" id="MEE6112870.1"/>
    </source>
</evidence>
<dbReference type="InterPro" id="IPR045584">
    <property type="entry name" value="Pilin-like"/>
</dbReference>
<protein>
    <submittedName>
        <fullName evidence="9">YadA-like family protein</fullName>
    </submittedName>
</protein>
<dbReference type="RefSeq" id="WP_194751345.1">
    <property type="nucleotide sequence ID" value="NZ_JACEWB010000012.1"/>
</dbReference>
<dbReference type="Pfam" id="PF03895">
    <property type="entry name" value="YadA_anchor"/>
    <property type="match status" value="1"/>
</dbReference>
<dbReference type="EMBL" id="JAMDKS010000012">
    <property type="protein sequence ID" value="MEE6112870.1"/>
    <property type="molecule type" value="Genomic_DNA"/>
</dbReference>
<gene>
    <name evidence="9" type="ORF">M5S25_06630</name>
</gene>
<dbReference type="Proteomes" id="UP001352533">
    <property type="component" value="Unassembled WGS sequence"/>
</dbReference>
<keyword evidence="3" id="KW-1134">Transmembrane beta strand</keyword>
<evidence type="ECO:0000256" key="5">
    <source>
        <dbReference type="ARBA" id="ARBA00022729"/>
    </source>
</evidence>
<comment type="subcellular location">
    <subcellularLocation>
        <location evidence="2">Cell outer membrane</location>
    </subcellularLocation>
    <subcellularLocation>
        <location evidence="1">Cell surface</location>
    </subcellularLocation>
</comment>
<keyword evidence="5" id="KW-0732">Signal</keyword>
<keyword evidence="7" id="KW-0998">Cell outer membrane</keyword>
<evidence type="ECO:0000259" key="8">
    <source>
        <dbReference type="Pfam" id="PF03895"/>
    </source>
</evidence>
<evidence type="ECO:0000256" key="2">
    <source>
        <dbReference type="ARBA" id="ARBA00004442"/>
    </source>
</evidence>
<accession>A0ABU7QQJ9</accession>
<feature type="domain" description="Trimeric autotransporter adhesin YadA-like C-terminal membrane anchor" evidence="8">
    <location>
        <begin position="48"/>
        <end position="108"/>
    </location>
</feature>
<evidence type="ECO:0000313" key="10">
    <source>
        <dbReference type="Proteomes" id="UP001352533"/>
    </source>
</evidence>
<reference evidence="9 10" key="1">
    <citation type="journal article" date="2022" name="Front. Microbiol.">
        <title>Commensal bacteria contribute to the growth of multidrug-resistant Avibacterium paragallinarum in chickens.</title>
        <authorList>
            <person name="Zhu J."/>
            <person name="Chen Y."/>
            <person name="Wu Y."/>
            <person name="Wang Y."/>
            <person name="Zhu K."/>
        </authorList>
    </citation>
    <scope>NUCLEOTIDE SEQUENCE [LARGE SCALE GENOMIC DNA]</scope>
    <source>
        <strain evidence="9 10">AV12</strain>
    </source>
</reference>
<proteinExistence type="predicted"/>
<keyword evidence="4" id="KW-0812">Transmembrane</keyword>
<evidence type="ECO:0000256" key="7">
    <source>
        <dbReference type="ARBA" id="ARBA00023237"/>
    </source>
</evidence>
<keyword evidence="6" id="KW-0472">Membrane</keyword>